<evidence type="ECO:0000256" key="4">
    <source>
        <dbReference type="ARBA" id="ARBA00023136"/>
    </source>
</evidence>
<protein>
    <submittedName>
        <fullName evidence="6">Putative oxidoreductase</fullName>
    </submittedName>
</protein>
<dbReference type="GO" id="GO:0016020">
    <property type="term" value="C:membrane"/>
    <property type="evidence" value="ECO:0007669"/>
    <property type="project" value="UniProtKB-SubCell"/>
</dbReference>
<keyword evidence="2 5" id="KW-0812">Transmembrane</keyword>
<feature type="transmembrane region" description="Helical" evidence="5">
    <location>
        <begin position="74"/>
        <end position="94"/>
    </location>
</feature>
<dbReference type="RefSeq" id="WP_132031024.1">
    <property type="nucleotide sequence ID" value="NZ_SMAI01000004.1"/>
</dbReference>
<feature type="transmembrane region" description="Helical" evidence="5">
    <location>
        <begin position="106"/>
        <end position="125"/>
    </location>
</feature>
<proteinExistence type="predicted"/>
<sequence length="126" mass="12934">MSNDAALLMLALGRILLGGLFVYGGVRHFFILPAVSSALAARGVPGPRLVLIVGSVFELVAGALLAAGVFVRPAALGLVLFTAAACVLLLNFWDMKPGPERETAKNFVQSNMAIIGGLLIAAATAS</sequence>
<evidence type="ECO:0000313" key="7">
    <source>
        <dbReference type="Proteomes" id="UP000294664"/>
    </source>
</evidence>
<dbReference type="OrthoDB" id="9810206at2"/>
<dbReference type="Pfam" id="PF07681">
    <property type="entry name" value="DoxX"/>
    <property type="match status" value="1"/>
</dbReference>
<evidence type="ECO:0000256" key="1">
    <source>
        <dbReference type="ARBA" id="ARBA00004141"/>
    </source>
</evidence>
<evidence type="ECO:0000256" key="5">
    <source>
        <dbReference type="SAM" id="Phobius"/>
    </source>
</evidence>
<evidence type="ECO:0000313" key="6">
    <source>
        <dbReference type="EMBL" id="TCT05696.1"/>
    </source>
</evidence>
<name>A0A4R3LZG3_9HYPH</name>
<gene>
    <name evidence="6" type="ORF">EDC64_104256</name>
</gene>
<comment type="caution">
    <text evidence="6">The sequence shown here is derived from an EMBL/GenBank/DDBJ whole genome shotgun (WGS) entry which is preliminary data.</text>
</comment>
<comment type="subcellular location">
    <subcellularLocation>
        <location evidence="1">Membrane</location>
        <topology evidence="1">Multi-pass membrane protein</topology>
    </subcellularLocation>
</comment>
<evidence type="ECO:0000256" key="3">
    <source>
        <dbReference type="ARBA" id="ARBA00022989"/>
    </source>
</evidence>
<evidence type="ECO:0000256" key="2">
    <source>
        <dbReference type="ARBA" id="ARBA00022692"/>
    </source>
</evidence>
<dbReference type="InterPro" id="IPR032808">
    <property type="entry name" value="DoxX"/>
</dbReference>
<keyword evidence="4 5" id="KW-0472">Membrane</keyword>
<keyword evidence="7" id="KW-1185">Reference proteome</keyword>
<reference evidence="6 7" key="1">
    <citation type="submission" date="2019-03" db="EMBL/GenBank/DDBJ databases">
        <title>Genomic Encyclopedia of Type Strains, Phase IV (KMG-IV): sequencing the most valuable type-strain genomes for metagenomic binning, comparative biology and taxonomic classification.</title>
        <authorList>
            <person name="Goeker M."/>
        </authorList>
    </citation>
    <scope>NUCLEOTIDE SEQUENCE [LARGE SCALE GENOMIC DNA]</scope>
    <source>
        <strain evidence="6 7">DSM 9035</strain>
    </source>
</reference>
<feature type="transmembrane region" description="Helical" evidence="5">
    <location>
        <begin position="6"/>
        <end position="26"/>
    </location>
</feature>
<keyword evidence="3 5" id="KW-1133">Transmembrane helix</keyword>
<feature type="transmembrane region" description="Helical" evidence="5">
    <location>
        <begin position="47"/>
        <end position="68"/>
    </location>
</feature>
<accession>A0A4R3LZG3</accession>
<dbReference type="AlphaFoldDB" id="A0A4R3LZG3"/>
<dbReference type="Proteomes" id="UP000294664">
    <property type="component" value="Unassembled WGS sequence"/>
</dbReference>
<dbReference type="EMBL" id="SMAI01000004">
    <property type="protein sequence ID" value="TCT05696.1"/>
    <property type="molecule type" value="Genomic_DNA"/>
</dbReference>
<organism evidence="6 7">
    <name type="scientific">Aquabacter spiritensis</name>
    <dbReference type="NCBI Taxonomy" id="933073"/>
    <lineage>
        <taxon>Bacteria</taxon>
        <taxon>Pseudomonadati</taxon>
        <taxon>Pseudomonadota</taxon>
        <taxon>Alphaproteobacteria</taxon>
        <taxon>Hyphomicrobiales</taxon>
        <taxon>Xanthobacteraceae</taxon>
        <taxon>Aquabacter</taxon>
    </lineage>
</organism>